<dbReference type="PRINTS" id="PR01652">
    <property type="entry name" value="SHAPEPROTEIN"/>
</dbReference>
<dbReference type="InterPro" id="IPR056546">
    <property type="entry name" value="MreB_MamK-like"/>
</dbReference>
<dbReference type="NCBIfam" id="NF010539">
    <property type="entry name" value="PRK13927.1"/>
    <property type="match status" value="1"/>
</dbReference>
<keyword evidence="1 6" id="KW-0963">Cytoplasm</keyword>
<evidence type="ECO:0000256" key="2">
    <source>
        <dbReference type="ARBA" id="ARBA00022741"/>
    </source>
</evidence>
<evidence type="ECO:0000313" key="7">
    <source>
        <dbReference type="EMBL" id="KKQ70133.1"/>
    </source>
</evidence>
<comment type="subunit">
    <text evidence="6">Forms polymers.</text>
</comment>
<proteinExistence type="inferred from homology"/>
<evidence type="ECO:0000256" key="5">
    <source>
        <dbReference type="ARBA" id="ARBA00023458"/>
    </source>
</evidence>
<dbReference type="HAMAP" id="MF_02207">
    <property type="entry name" value="MreB"/>
    <property type="match status" value="1"/>
</dbReference>
<keyword evidence="3 6" id="KW-0067">ATP-binding</keyword>
<dbReference type="InterPro" id="IPR043129">
    <property type="entry name" value="ATPase_NBD"/>
</dbReference>
<dbReference type="STRING" id="1618490.US90_C0008G0025"/>
<dbReference type="GO" id="GO:0005737">
    <property type="term" value="C:cytoplasm"/>
    <property type="evidence" value="ECO:0007669"/>
    <property type="project" value="UniProtKB-SubCell"/>
</dbReference>
<dbReference type="EMBL" id="LBUT01000008">
    <property type="protein sequence ID" value="KKQ70133.1"/>
    <property type="molecule type" value="Genomic_DNA"/>
</dbReference>
<dbReference type="CDD" id="cd10225">
    <property type="entry name" value="ASKHA_NBD_MreB-like"/>
    <property type="match status" value="1"/>
</dbReference>
<dbReference type="PANTHER" id="PTHR42749:SF1">
    <property type="entry name" value="CELL SHAPE-DETERMINING PROTEIN MREB"/>
    <property type="match status" value="1"/>
</dbReference>
<reference evidence="7 8" key="1">
    <citation type="journal article" date="2015" name="Nature">
        <title>rRNA introns, odd ribosomes, and small enigmatic genomes across a large radiation of phyla.</title>
        <authorList>
            <person name="Brown C.T."/>
            <person name="Hug L.A."/>
            <person name="Thomas B.C."/>
            <person name="Sharon I."/>
            <person name="Castelle C.J."/>
            <person name="Singh A."/>
            <person name="Wilkins M.J."/>
            <person name="Williams K.H."/>
            <person name="Banfield J.F."/>
        </authorList>
    </citation>
    <scope>NUCLEOTIDE SEQUENCE [LARGE SCALE GENOMIC DNA]</scope>
</reference>
<evidence type="ECO:0000313" key="8">
    <source>
        <dbReference type="Proteomes" id="UP000034406"/>
    </source>
</evidence>
<dbReference type="GO" id="GO:0000902">
    <property type="term" value="P:cell morphogenesis"/>
    <property type="evidence" value="ECO:0007669"/>
    <property type="project" value="InterPro"/>
</dbReference>
<evidence type="ECO:0000256" key="1">
    <source>
        <dbReference type="ARBA" id="ARBA00022490"/>
    </source>
</evidence>
<protein>
    <recommendedName>
        <fullName evidence="6">Cell shape-determining protein MreB</fullName>
    </recommendedName>
</protein>
<sequence length="333" mass="35791">MKLFRKLGIDLGTANSVVWEAGVGIVLDEPTVVAVGIEDRKVLAVGNEAKLMLGKTPEYIEVRRPLQDGVVADYEVTEAMLKYFLRQVMGAGWFIGPEVMVCVPAGVTQVEQRAVLDATLSAGAKKAYLIDEPLAAAIGAKIPVSESFGNMIVDIGGGATEAAIIALGGVVTHKSLRVGGNKLDQAIIEYVRKKHNLVIGELTAEMVKIKIGSATKLKRPEMMEISGRDTVYGLPKSLMMSSDEVYEAIIEVLRSMVGVIRETLEITPPELVADIADRGIVLSGGSVQLRNLNKLVTSEIGVSAHVAIEPQFCVIRGTGIAIENLEVYRRALR</sequence>
<keyword evidence="4 6" id="KW-0133">Cell shape</keyword>
<accession>A0A0G0JRG8</accession>
<keyword evidence="2 6" id="KW-0547">Nucleotide-binding</keyword>
<evidence type="ECO:0000256" key="3">
    <source>
        <dbReference type="ARBA" id="ARBA00022840"/>
    </source>
</evidence>
<feature type="binding site" evidence="6">
    <location>
        <begin position="205"/>
        <end position="208"/>
    </location>
    <ligand>
        <name>ATP</name>
        <dbReference type="ChEBI" id="CHEBI:30616"/>
    </ligand>
</feature>
<dbReference type="AlphaFoldDB" id="A0A0G0JRG8"/>
<organism evidence="7 8">
    <name type="scientific">Candidatus Shapirobacteria bacterium GW2011_GWE2_38_30</name>
    <dbReference type="NCBI Taxonomy" id="1618490"/>
    <lineage>
        <taxon>Bacteria</taxon>
        <taxon>Candidatus Shapironibacteriota</taxon>
    </lineage>
</organism>
<dbReference type="Gene3D" id="3.30.420.40">
    <property type="match status" value="3"/>
</dbReference>
<name>A0A0G0JRG8_9BACT</name>
<dbReference type="Proteomes" id="UP000034406">
    <property type="component" value="Unassembled WGS sequence"/>
</dbReference>
<gene>
    <name evidence="6" type="primary">mreB</name>
    <name evidence="7" type="ORF">US90_C0008G0025</name>
</gene>
<dbReference type="Pfam" id="PF06723">
    <property type="entry name" value="MreB_Mbl"/>
    <property type="match status" value="1"/>
</dbReference>
<feature type="binding site" evidence="6">
    <location>
        <begin position="13"/>
        <end position="15"/>
    </location>
    <ligand>
        <name>ATP</name>
        <dbReference type="ChEBI" id="CHEBI:30616"/>
    </ligand>
</feature>
<evidence type="ECO:0000256" key="4">
    <source>
        <dbReference type="ARBA" id="ARBA00022960"/>
    </source>
</evidence>
<comment type="caution">
    <text evidence="6">Lacks conserved residue(s) required for the propagation of feature annotation.</text>
</comment>
<dbReference type="SUPFAM" id="SSF53067">
    <property type="entry name" value="Actin-like ATPase domain"/>
    <property type="match status" value="2"/>
</dbReference>
<comment type="function">
    <text evidence="6">Forms membrane-associated dynamic filaments that are essential for cell shape determination. Acts by regulating cell wall synthesis and cell elongation, and thus cell shape. A feedback loop between cell geometry and MreB localization may maintain elongated cell shape by targeting cell wall growth to regions of negative cell wall curvature.</text>
</comment>
<dbReference type="PATRIC" id="fig|1618490.4.peg.396"/>
<comment type="similarity">
    <text evidence="5 6">Belongs to the FtsA/MreB family.</text>
</comment>
<dbReference type="NCBIfam" id="TIGR00904">
    <property type="entry name" value="mreB"/>
    <property type="match status" value="1"/>
</dbReference>
<dbReference type="PANTHER" id="PTHR42749">
    <property type="entry name" value="CELL SHAPE-DETERMINING PROTEIN MREB"/>
    <property type="match status" value="1"/>
</dbReference>
<evidence type="ECO:0000256" key="6">
    <source>
        <dbReference type="HAMAP-Rule" id="MF_02207"/>
    </source>
</evidence>
<dbReference type="GO" id="GO:0008360">
    <property type="term" value="P:regulation of cell shape"/>
    <property type="evidence" value="ECO:0007669"/>
    <property type="project" value="UniProtKB-UniRule"/>
</dbReference>
<dbReference type="GO" id="GO:0005524">
    <property type="term" value="F:ATP binding"/>
    <property type="evidence" value="ECO:0007669"/>
    <property type="project" value="UniProtKB-KW"/>
</dbReference>
<comment type="subcellular location">
    <subcellularLocation>
        <location evidence="6">Cytoplasm</location>
    </subcellularLocation>
    <text evidence="6">Membrane-associated.</text>
</comment>
<comment type="caution">
    <text evidence="7">The sequence shown here is derived from an EMBL/GenBank/DDBJ whole genome shotgun (WGS) entry which is preliminary data.</text>
</comment>
<dbReference type="InterPro" id="IPR004753">
    <property type="entry name" value="MreB"/>
</dbReference>